<gene>
    <name evidence="2" type="ORF">UH38_19465</name>
</gene>
<sequence length="67" mass="7439">MQIDKQQIVNMLKSKLQSGDRGQADQAEQQLPQQVDTDNPQHQQLLQKFGINLQDLIGRLGGGIPGM</sequence>
<evidence type="ECO:0000313" key="2">
    <source>
        <dbReference type="EMBL" id="KJH70177.1"/>
    </source>
</evidence>
<proteinExistence type="predicted"/>
<evidence type="ECO:0000313" key="3">
    <source>
        <dbReference type="Proteomes" id="UP000032452"/>
    </source>
</evidence>
<feature type="compositionally biased region" description="Low complexity" evidence="1">
    <location>
        <begin position="24"/>
        <end position="34"/>
    </location>
</feature>
<dbReference type="EMBL" id="JYON01000026">
    <property type="protein sequence ID" value="KJH70177.1"/>
    <property type="molecule type" value="Genomic_DNA"/>
</dbReference>
<feature type="region of interest" description="Disordered" evidence="1">
    <location>
        <begin position="15"/>
        <end position="41"/>
    </location>
</feature>
<dbReference type="AlphaFoldDB" id="A0A0D8ZPC6"/>
<name>A0A0D8ZPC6_9CYAN</name>
<evidence type="ECO:0000256" key="1">
    <source>
        <dbReference type="SAM" id="MobiDB-lite"/>
    </source>
</evidence>
<dbReference type="Proteomes" id="UP000032452">
    <property type="component" value="Unassembled WGS sequence"/>
</dbReference>
<dbReference type="OrthoDB" id="5196537at2"/>
<keyword evidence="3" id="KW-1185">Reference proteome</keyword>
<reference evidence="2 3" key="1">
    <citation type="submission" date="2015-02" db="EMBL/GenBank/DDBJ databases">
        <title>Draft genome of a novel marine cyanobacterium (Chroococcales) isolated from South Atlantic Ocean.</title>
        <authorList>
            <person name="Rigonato J."/>
            <person name="Alvarenga D.O."/>
            <person name="Branco L.H."/>
            <person name="Varani A.M."/>
            <person name="Brandini F.P."/>
            <person name="Fiore M.F."/>
        </authorList>
    </citation>
    <scope>NUCLEOTIDE SEQUENCE [LARGE SCALE GENOMIC DNA]</scope>
    <source>
        <strain evidence="2 3">CENA595</strain>
    </source>
</reference>
<accession>A0A0D8ZPC6</accession>
<organism evidence="2 3">
    <name type="scientific">Aliterella atlantica CENA595</name>
    <dbReference type="NCBI Taxonomy" id="1618023"/>
    <lineage>
        <taxon>Bacteria</taxon>
        <taxon>Bacillati</taxon>
        <taxon>Cyanobacteriota</taxon>
        <taxon>Cyanophyceae</taxon>
        <taxon>Chroococcidiopsidales</taxon>
        <taxon>Aliterellaceae</taxon>
        <taxon>Aliterella</taxon>
    </lineage>
</organism>
<comment type="caution">
    <text evidence="2">The sequence shown here is derived from an EMBL/GenBank/DDBJ whole genome shotgun (WGS) entry which is preliminary data.</text>
</comment>
<protein>
    <submittedName>
        <fullName evidence="2">Uncharacterized protein</fullName>
    </submittedName>
</protein>
<dbReference type="RefSeq" id="WP_045056357.1">
    <property type="nucleotide sequence ID" value="NZ_CAWMDP010000019.1"/>
</dbReference>